<keyword evidence="2" id="KW-1133">Transmembrane helix</keyword>
<gene>
    <name evidence="3" type="ORF">GCM10011401_26520</name>
</gene>
<sequence>MGDEPHSEEVRQRADPAPPAGRAVHGLLTAVTGVGLVTSFWIAWHHPTGIPAGATFEGGFPAGWEHIINQPVHFTFISAAMVFATSLALTIRPQIGNTGRWGILFHTVRLSGIVCMVLSGLLWNLLLRTPDLLDGVKLVNDSIYHLLLPVLVPLVWLMGGPHGRITWKIVLLSPLPPTIWFILTLLRGPSLDWYPYSILDVPRLGYPTVLGMAAGVLVAFLAVAALIWLVDRMMDRNVGRLEIRPGGAA</sequence>
<dbReference type="EMBL" id="BMIS01000017">
    <property type="protein sequence ID" value="GGE77949.1"/>
    <property type="molecule type" value="Genomic_DNA"/>
</dbReference>
<reference evidence="3" key="2">
    <citation type="submission" date="2020-09" db="EMBL/GenBank/DDBJ databases">
        <authorList>
            <person name="Sun Q."/>
            <person name="Zhou Y."/>
        </authorList>
    </citation>
    <scope>NUCLEOTIDE SEQUENCE</scope>
    <source>
        <strain evidence="3">CGMCC 1.15388</strain>
    </source>
</reference>
<evidence type="ECO:0000256" key="2">
    <source>
        <dbReference type="SAM" id="Phobius"/>
    </source>
</evidence>
<dbReference type="RefSeq" id="WP_188686682.1">
    <property type="nucleotide sequence ID" value="NZ_BMIS01000017.1"/>
</dbReference>
<organism evidence="3 4">
    <name type="scientific">Nesterenkonia cremea</name>
    <dbReference type="NCBI Taxonomy" id="1882340"/>
    <lineage>
        <taxon>Bacteria</taxon>
        <taxon>Bacillati</taxon>
        <taxon>Actinomycetota</taxon>
        <taxon>Actinomycetes</taxon>
        <taxon>Micrococcales</taxon>
        <taxon>Micrococcaceae</taxon>
        <taxon>Nesterenkonia</taxon>
    </lineage>
</organism>
<dbReference type="InterPro" id="IPR049713">
    <property type="entry name" value="Pr6Pr-like"/>
</dbReference>
<feature type="transmembrane region" description="Helical" evidence="2">
    <location>
        <begin position="72"/>
        <end position="91"/>
    </location>
</feature>
<feature type="transmembrane region" description="Helical" evidence="2">
    <location>
        <begin position="103"/>
        <end position="123"/>
    </location>
</feature>
<keyword evidence="2" id="KW-0472">Membrane</keyword>
<reference evidence="3" key="1">
    <citation type="journal article" date="2014" name="Int. J. Syst. Evol. Microbiol.">
        <title>Complete genome sequence of Corynebacterium casei LMG S-19264T (=DSM 44701T), isolated from a smear-ripened cheese.</title>
        <authorList>
            <consortium name="US DOE Joint Genome Institute (JGI-PGF)"/>
            <person name="Walter F."/>
            <person name="Albersmeier A."/>
            <person name="Kalinowski J."/>
            <person name="Ruckert C."/>
        </authorList>
    </citation>
    <scope>NUCLEOTIDE SEQUENCE</scope>
    <source>
        <strain evidence="3">CGMCC 1.15388</strain>
    </source>
</reference>
<keyword evidence="4" id="KW-1185">Reference proteome</keyword>
<feature type="transmembrane region" description="Helical" evidence="2">
    <location>
        <begin position="206"/>
        <end position="230"/>
    </location>
</feature>
<feature type="compositionally biased region" description="Basic and acidic residues" evidence="1">
    <location>
        <begin position="1"/>
        <end position="14"/>
    </location>
</feature>
<name>A0A917AW01_9MICC</name>
<evidence type="ECO:0000313" key="3">
    <source>
        <dbReference type="EMBL" id="GGE77949.1"/>
    </source>
</evidence>
<evidence type="ECO:0000256" key="1">
    <source>
        <dbReference type="SAM" id="MobiDB-lite"/>
    </source>
</evidence>
<evidence type="ECO:0008006" key="5">
    <source>
        <dbReference type="Google" id="ProtNLM"/>
    </source>
</evidence>
<dbReference type="Proteomes" id="UP000633136">
    <property type="component" value="Unassembled WGS sequence"/>
</dbReference>
<proteinExistence type="predicted"/>
<accession>A0A917AW01</accession>
<feature type="transmembrane region" description="Helical" evidence="2">
    <location>
        <begin position="143"/>
        <end position="159"/>
    </location>
</feature>
<feature type="region of interest" description="Disordered" evidence="1">
    <location>
        <begin position="1"/>
        <end position="21"/>
    </location>
</feature>
<keyword evidence="2" id="KW-0812">Transmembrane</keyword>
<feature type="transmembrane region" description="Helical" evidence="2">
    <location>
        <begin position="23"/>
        <end position="44"/>
    </location>
</feature>
<dbReference type="NCBIfam" id="NF038065">
    <property type="entry name" value="Pr6Pr"/>
    <property type="match status" value="1"/>
</dbReference>
<comment type="caution">
    <text evidence="3">The sequence shown here is derived from an EMBL/GenBank/DDBJ whole genome shotgun (WGS) entry which is preliminary data.</text>
</comment>
<dbReference type="AlphaFoldDB" id="A0A917AW01"/>
<evidence type="ECO:0000313" key="4">
    <source>
        <dbReference type="Proteomes" id="UP000633136"/>
    </source>
</evidence>
<protein>
    <recommendedName>
        <fullName evidence="5">FAR-17a/AIG1-like protein</fullName>
    </recommendedName>
</protein>
<feature type="transmembrane region" description="Helical" evidence="2">
    <location>
        <begin position="166"/>
        <end position="186"/>
    </location>
</feature>